<dbReference type="PRINTS" id="PR00344">
    <property type="entry name" value="BCTRLSENSOR"/>
</dbReference>
<dbReference type="RefSeq" id="WP_166257775.1">
    <property type="nucleotide sequence ID" value="NZ_JAAMOW010000006.1"/>
</dbReference>
<dbReference type="Pfam" id="PF19443">
    <property type="entry name" value="DAHL"/>
    <property type="match status" value="1"/>
</dbReference>
<evidence type="ECO:0000256" key="3">
    <source>
        <dbReference type="ARBA" id="ARBA00022553"/>
    </source>
</evidence>
<dbReference type="PROSITE" id="PS50109">
    <property type="entry name" value="HIS_KIN"/>
    <property type="match status" value="1"/>
</dbReference>
<feature type="domain" description="Histidine kinase" evidence="5">
    <location>
        <begin position="341"/>
        <end position="592"/>
    </location>
</feature>
<sequence>MKFRWMLAVLAAVAALAGLGYLLRMTQGLDTNLHRDRLTMLRTADNLDVSLNRAFTQTRASSLTDAAADRSKITADLGATLDAMDKGPQSLRGLTPDLDKKLDTFLDTIDSKFELGFDFEARSTLLTQRAINAIDAVPPDIAAVRAALPKDTPDDIRVQLDHLQSQITNYGVSPTPTNEPEIRATMKALDDFAAGKSEALVTSTHDLGVLIDDLLEDKGDLVRMYHEFLNRPTGEQLQAVEQAYLGWYEKQLAVINQYRLYLGAYAAILLLILGWLGLRLRRSFSELDRAHADLLHANEHLEEQVEARTHDLSAALNDLQASQAQLVQSEKMASLGQMVAGVAHEINTPLGYARSNADIVRTSLADIRQLCGAQSKALHLLTSEEAREEDVAHALSAAQALGESINAEELAGDLDGLLADTDHGLSQIAELVGSLKDFSRVDRSRSDLFNVNDGLDAALKICHNQLKGRVEVVRQYGELPQIECSPSQLNQIFLNLITNAGQAIENSGRIYLHTQAEADGVAIRILDNGIGMSEDVRARIFEPFFTTKPVGKGTGLGLSIVFRIIEDHGGSIEVRSAPGKGSAFTIRLPLRQNRKSGTVAESSPPDDVAVAVAVAA</sequence>
<dbReference type="PANTHER" id="PTHR43065">
    <property type="entry name" value="SENSOR HISTIDINE KINASE"/>
    <property type="match status" value="1"/>
</dbReference>
<dbReference type="Pfam" id="PF02518">
    <property type="entry name" value="HATPase_c"/>
    <property type="match status" value="1"/>
</dbReference>
<accession>A0A6M2BUW0</accession>
<evidence type="ECO:0000256" key="2">
    <source>
        <dbReference type="ARBA" id="ARBA00012438"/>
    </source>
</evidence>
<keyword evidence="3" id="KW-0597">Phosphoprotein</keyword>
<name>A0A6M2BUW0_9GAMM</name>
<dbReference type="EMBL" id="JAAMOW010000006">
    <property type="protein sequence ID" value="NGY05727.1"/>
    <property type="molecule type" value="Genomic_DNA"/>
</dbReference>
<keyword evidence="7" id="KW-1185">Reference proteome</keyword>
<gene>
    <name evidence="6" type="ORF">G7Y85_13215</name>
</gene>
<comment type="caution">
    <text evidence="6">The sequence shown here is derived from an EMBL/GenBank/DDBJ whole genome shotgun (WGS) entry which is preliminary data.</text>
</comment>
<dbReference type="InterPro" id="IPR003594">
    <property type="entry name" value="HATPase_dom"/>
</dbReference>
<evidence type="ECO:0000256" key="4">
    <source>
        <dbReference type="SAM" id="Phobius"/>
    </source>
</evidence>
<dbReference type="Gene3D" id="1.10.287.130">
    <property type="match status" value="1"/>
</dbReference>
<dbReference type="AlphaFoldDB" id="A0A6M2BUW0"/>
<dbReference type="InterPro" id="IPR003661">
    <property type="entry name" value="HisK_dim/P_dom"/>
</dbReference>
<reference evidence="6 7" key="1">
    <citation type="journal article" date="2014" name="Int. J. Syst. Evol. Microbiol.">
        <title>Solimonas terrae sp. nov., isolated from soil.</title>
        <authorList>
            <person name="Kim S.J."/>
            <person name="Moon J.Y."/>
            <person name="Weon H.Y."/>
            <person name="Ahn J.H."/>
            <person name="Chen W.M."/>
            <person name="Kwon S.W."/>
        </authorList>
    </citation>
    <scope>NUCLEOTIDE SEQUENCE [LARGE SCALE GENOMIC DNA]</scope>
    <source>
        <strain evidence="6 7">KIS83-12</strain>
    </source>
</reference>
<evidence type="ECO:0000313" key="6">
    <source>
        <dbReference type="EMBL" id="NGY05727.1"/>
    </source>
</evidence>
<protein>
    <recommendedName>
        <fullName evidence="2">histidine kinase</fullName>
        <ecNumber evidence="2">2.7.13.3</ecNumber>
    </recommendedName>
</protein>
<dbReference type="SUPFAM" id="SSF47384">
    <property type="entry name" value="Homodimeric domain of signal transducing histidine kinase"/>
    <property type="match status" value="1"/>
</dbReference>
<dbReference type="Gene3D" id="3.30.565.10">
    <property type="entry name" value="Histidine kinase-like ATPase, C-terminal domain"/>
    <property type="match status" value="1"/>
</dbReference>
<keyword evidence="4" id="KW-0812">Transmembrane</keyword>
<evidence type="ECO:0000313" key="7">
    <source>
        <dbReference type="Proteomes" id="UP000472676"/>
    </source>
</evidence>
<evidence type="ECO:0000256" key="1">
    <source>
        <dbReference type="ARBA" id="ARBA00000085"/>
    </source>
</evidence>
<dbReference type="InterPro" id="IPR036890">
    <property type="entry name" value="HATPase_C_sf"/>
</dbReference>
<organism evidence="6 7">
    <name type="scientific">Solimonas terrae</name>
    <dbReference type="NCBI Taxonomy" id="1396819"/>
    <lineage>
        <taxon>Bacteria</taxon>
        <taxon>Pseudomonadati</taxon>
        <taxon>Pseudomonadota</taxon>
        <taxon>Gammaproteobacteria</taxon>
        <taxon>Nevskiales</taxon>
        <taxon>Nevskiaceae</taxon>
        <taxon>Solimonas</taxon>
    </lineage>
</organism>
<dbReference type="SUPFAM" id="SSF55874">
    <property type="entry name" value="ATPase domain of HSP90 chaperone/DNA topoisomerase II/histidine kinase"/>
    <property type="match status" value="1"/>
</dbReference>
<dbReference type="SMART" id="SM00387">
    <property type="entry name" value="HATPase_c"/>
    <property type="match status" value="1"/>
</dbReference>
<dbReference type="Proteomes" id="UP000472676">
    <property type="component" value="Unassembled WGS sequence"/>
</dbReference>
<dbReference type="InterPro" id="IPR045812">
    <property type="entry name" value="DAHL"/>
</dbReference>
<proteinExistence type="predicted"/>
<dbReference type="EC" id="2.7.13.3" evidence="2"/>
<keyword evidence="4" id="KW-0472">Membrane</keyword>
<feature type="transmembrane region" description="Helical" evidence="4">
    <location>
        <begin position="258"/>
        <end position="278"/>
    </location>
</feature>
<dbReference type="CDD" id="cd00082">
    <property type="entry name" value="HisKA"/>
    <property type="match status" value="1"/>
</dbReference>
<dbReference type="InterPro" id="IPR005467">
    <property type="entry name" value="His_kinase_dom"/>
</dbReference>
<dbReference type="PANTHER" id="PTHR43065:SF50">
    <property type="entry name" value="HISTIDINE KINASE"/>
    <property type="match status" value="1"/>
</dbReference>
<dbReference type="InterPro" id="IPR036097">
    <property type="entry name" value="HisK_dim/P_sf"/>
</dbReference>
<comment type="catalytic activity">
    <reaction evidence="1">
        <text>ATP + protein L-histidine = ADP + protein N-phospho-L-histidine.</text>
        <dbReference type="EC" id="2.7.13.3"/>
    </reaction>
</comment>
<evidence type="ECO:0000259" key="5">
    <source>
        <dbReference type="PROSITE" id="PS50109"/>
    </source>
</evidence>
<dbReference type="GO" id="GO:0000155">
    <property type="term" value="F:phosphorelay sensor kinase activity"/>
    <property type="evidence" value="ECO:0007669"/>
    <property type="project" value="InterPro"/>
</dbReference>
<keyword evidence="4" id="KW-1133">Transmembrane helix</keyword>
<dbReference type="InterPro" id="IPR004358">
    <property type="entry name" value="Sig_transdc_His_kin-like_C"/>
</dbReference>